<dbReference type="GO" id="GO:0005886">
    <property type="term" value="C:plasma membrane"/>
    <property type="evidence" value="ECO:0007669"/>
    <property type="project" value="UniProtKB-SubCell"/>
</dbReference>
<comment type="subcellular location">
    <subcellularLocation>
        <location evidence="1">Cell inner membrane</location>
    </subcellularLocation>
</comment>
<sequence>MIKRGFAHLGVFFLYLVSLLPLWVLFFFARLLYYLLYYVIGYRKKVVRSNLTNSFPEKSAAEILRIEKNYFKYLAQLIFEIIELSTITETETLKRVHFTGLEQVEKHFEKGESVLACTGHYGNWELGTLALGLNLTGKTIVIFKPINNKIFEAWFNKFRTKYGNIFVAMKQTLRAVATYKIEPSLLCFASDQSPIVSEYKHFVNFLNQPTAALLGVEKIAKSTNRPIYYFKVTPVKMGYYDVEVLPMCSNPSLTADGEITSLHFEYLEKIIKDKPEFWLWSHKRWKFKPELNNT</sequence>
<accession>A0A3N0BUG7</accession>
<dbReference type="EMBL" id="RBEE01000023">
    <property type="protein sequence ID" value="RNL52352.1"/>
    <property type="molecule type" value="Genomic_DNA"/>
</dbReference>
<dbReference type="AlphaFoldDB" id="A0A3N0BUG7"/>
<feature type="transmembrane region" description="Helical" evidence="7">
    <location>
        <begin position="12"/>
        <end position="40"/>
    </location>
</feature>
<dbReference type="GO" id="GO:0016746">
    <property type="term" value="F:acyltransferase activity"/>
    <property type="evidence" value="ECO:0007669"/>
    <property type="project" value="UniProtKB-KW"/>
</dbReference>
<reference evidence="8 9" key="1">
    <citation type="submission" date="2018-10" db="EMBL/GenBank/DDBJ databases">
        <title>Genome sequencing of Pedobacter jejuensis TNB23.</title>
        <authorList>
            <person name="Cho Y.-J."/>
            <person name="Cho A."/>
            <person name="Kim O.-S."/>
        </authorList>
    </citation>
    <scope>NUCLEOTIDE SEQUENCE [LARGE SCALE GENOMIC DNA]</scope>
    <source>
        <strain evidence="8 9">TNB23</strain>
    </source>
</reference>
<proteinExistence type="predicted"/>
<evidence type="ECO:0000256" key="3">
    <source>
        <dbReference type="ARBA" id="ARBA00022519"/>
    </source>
</evidence>
<dbReference type="PANTHER" id="PTHR30606">
    <property type="entry name" value="LIPID A BIOSYNTHESIS LAUROYL ACYLTRANSFERASE"/>
    <property type="match status" value="1"/>
</dbReference>
<evidence type="ECO:0000256" key="6">
    <source>
        <dbReference type="ARBA" id="ARBA00023315"/>
    </source>
</evidence>
<dbReference type="Proteomes" id="UP000274046">
    <property type="component" value="Unassembled WGS sequence"/>
</dbReference>
<dbReference type="PANTHER" id="PTHR30606:SF10">
    <property type="entry name" value="PHOSPHATIDYLINOSITOL MANNOSIDE ACYLTRANSFERASE"/>
    <property type="match status" value="1"/>
</dbReference>
<evidence type="ECO:0000256" key="2">
    <source>
        <dbReference type="ARBA" id="ARBA00022475"/>
    </source>
</evidence>
<keyword evidence="6 8" id="KW-0012">Acyltransferase</keyword>
<keyword evidence="7" id="KW-1133">Transmembrane helix</keyword>
<dbReference type="GO" id="GO:0009247">
    <property type="term" value="P:glycolipid biosynthetic process"/>
    <property type="evidence" value="ECO:0007669"/>
    <property type="project" value="UniProtKB-ARBA"/>
</dbReference>
<keyword evidence="4 8" id="KW-0808">Transferase</keyword>
<keyword evidence="3" id="KW-0997">Cell inner membrane</keyword>
<keyword evidence="9" id="KW-1185">Reference proteome</keyword>
<evidence type="ECO:0000256" key="5">
    <source>
        <dbReference type="ARBA" id="ARBA00023136"/>
    </source>
</evidence>
<evidence type="ECO:0000256" key="7">
    <source>
        <dbReference type="SAM" id="Phobius"/>
    </source>
</evidence>
<evidence type="ECO:0000256" key="4">
    <source>
        <dbReference type="ARBA" id="ARBA00022679"/>
    </source>
</evidence>
<keyword evidence="2" id="KW-1003">Cell membrane</keyword>
<dbReference type="CDD" id="cd07984">
    <property type="entry name" value="LPLAT_LABLAT-like"/>
    <property type="match status" value="1"/>
</dbReference>
<dbReference type="InterPro" id="IPR004960">
    <property type="entry name" value="LipA_acyltrans"/>
</dbReference>
<name>A0A3N0BUG7_9SPHI</name>
<dbReference type="Pfam" id="PF03279">
    <property type="entry name" value="Lip_A_acyltrans"/>
    <property type="match status" value="1"/>
</dbReference>
<protein>
    <submittedName>
        <fullName evidence="8">Lauroyl acyltransferase</fullName>
    </submittedName>
</protein>
<keyword evidence="7" id="KW-0812">Transmembrane</keyword>
<gene>
    <name evidence="8" type="ORF">D7004_12375</name>
</gene>
<evidence type="ECO:0000256" key="1">
    <source>
        <dbReference type="ARBA" id="ARBA00004533"/>
    </source>
</evidence>
<keyword evidence="5 7" id="KW-0472">Membrane</keyword>
<organism evidence="8 9">
    <name type="scientific">Pedobacter jejuensis</name>
    <dbReference type="NCBI Taxonomy" id="1268550"/>
    <lineage>
        <taxon>Bacteria</taxon>
        <taxon>Pseudomonadati</taxon>
        <taxon>Bacteroidota</taxon>
        <taxon>Sphingobacteriia</taxon>
        <taxon>Sphingobacteriales</taxon>
        <taxon>Sphingobacteriaceae</taxon>
        <taxon>Pedobacter</taxon>
    </lineage>
</organism>
<evidence type="ECO:0000313" key="8">
    <source>
        <dbReference type="EMBL" id="RNL52352.1"/>
    </source>
</evidence>
<evidence type="ECO:0000313" key="9">
    <source>
        <dbReference type="Proteomes" id="UP000274046"/>
    </source>
</evidence>
<dbReference type="RefSeq" id="WP_123206156.1">
    <property type="nucleotide sequence ID" value="NZ_RBEE01000023.1"/>
</dbReference>
<dbReference type="OrthoDB" id="9801955at2"/>
<comment type="caution">
    <text evidence="8">The sequence shown here is derived from an EMBL/GenBank/DDBJ whole genome shotgun (WGS) entry which is preliminary data.</text>
</comment>